<evidence type="ECO:0000256" key="1">
    <source>
        <dbReference type="SAM" id="MobiDB-lite"/>
    </source>
</evidence>
<protein>
    <submittedName>
        <fullName evidence="2">Uncharacterized protein</fullName>
    </submittedName>
</protein>
<reference evidence="2" key="1">
    <citation type="submission" date="2018-02" db="EMBL/GenBank/DDBJ databases">
        <title>Rhizophora mucronata_Transcriptome.</title>
        <authorList>
            <person name="Meera S.P."/>
            <person name="Sreeshan A."/>
            <person name="Augustine A."/>
        </authorList>
    </citation>
    <scope>NUCLEOTIDE SEQUENCE</scope>
    <source>
        <tissue evidence="2">Leaf</tissue>
    </source>
</reference>
<name>A0A2P2NEF7_RHIMU</name>
<sequence length="58" mass="6609">MWFTYNIANRTEACLDGEERREGERINEPLAKPPWSGSQFGDYGCQSLGHMPFISITT</sequence>
<dbReference type="AlphaFoldDB" id="A0A2P2NEF7"/>
<evidence type="ECO:0000313" key="2">
    <source>
        <dbReference type="EMBL" id="MBX40844.1"/>
    </source>
</evidence>
<accession>A0A2P2NEF7</accession>
<feature type="compositionally biased region" description="Basic and acidic residues" evidence="1">
    <location>
        <begin position="18"/>
        <end position="27"/>
    </location>
</feature>
<dbReference type="EMBL" id="GGEC01060360">
    <property type="protein sequence ID" value="MBX40844.1"/>
    <property type="molecule type" value="Transcribed_RNA"/>
</dbReference>
<feature type="region of interest" description="Disordered" evidence="1">
    <location>
        <begin position="18"/>
        <end position="38"/>
    </location>
</feature>
<organism evidence="2">
    <name type="scientific">Rhizophora mucronata</name>
    <name type="common">Asiatic mangrove</name>
    <dbReference type="NCBI Taxonomy" id="61149"/>
    <lineage>
        <taxon>Eukaryota</taxon>
        <taxon>Viridiplantae</taxon>
        <taxon>Streptophyta</taxon>
        <taxon>Embryophyta</taxon>
        <taxon>Tracheophyta</taxon>
        <taxon>Spermatophyta</taxon>
        <taxon>Magnoliopsida</taxon>
        <taxon>eudicotyledons</taxon>
        <taxon>Gunneridae</taxon>
        <taxon>Pentapetalae</taxon>
        <taxon>rosids</taxon>
        <taxon>fabids</taxon>
        <taxon>Malpighiales</taxon>
        <taxon>Rhizophoraceae</taxon>
        <taxon>Rhizophora</taxon>
    </lineage>
</organism>
<proteinExistence type="predicted"/>